<reference evidence="1 2" key="1">
    <citation type="submission" date="2018-09" db="EMBL/GenBank/DDBJ databases">
        <title>Hymenobacter medium sp. nov., isolated from R2A medium.</title>
        <authorList>
            <person name="Yingchao G."/>
        </authorList>
    </citation>
    <scope>NUCLEOTIDE SEQUENCE [LARGE SCALE GENOMIC DNA]</scope>
    <source>
        <strain evidence="2">sh-6</strain>
    </source>
</reference>
<dbReference type="Proteomes" id="UP000262802">
    <property type="component" value="Chromosome"/>
</dbReference>
<dbReference type="SUPFAM" id="SSF56784">
    <property type="entry name" value="HAD-like"/>
    <property type="match status" value="1"/>
</dbReference>
<dbReference type="PANTHER" id="PTHR10000:SF53">
    <property type="entry name" value="5-AMINO-6-(5-PHOSPHO-D-RIBITYLAMINO)URACIL PHOSPHATASE YBJI-RELATED"/>
    <property type="match status" value="1"/>
</dbReference>
<dbReference type="GO" id="GO:0016791">
    <property type="term" value="F:phosphatase activity"/>
    <property type="evidence" value="ECO:0007669"/>
    <property type="project" value="TreeGrafter"/>
</dbReference>
<dbReference type="InterPro" id="IPR023214">
    <property type="entry name" value="HAD_sf"/>
</dbReference>
<organism evidence="1 2">
    <name type="scientific">Hymenobacter oligotrophus</name>
    <dbReference type="NCBI Taxonomy" id="2319843"/>
    <lineage>
        <taxon>Bacteria</taxon>
        <taxon>Pseudomonadati</taxon>
        <taxon>Bacteroidota</taxon>
        <taxon>Cytophagia</taxon>
        <taxon>Cytophagales</taxon>
        <taxon>Hymenobacteraceae</taxon>
        <taxon>Hymenobacter</taxon>
    </lineage>
</organism>
<dbReference type="Gene3D" id="3.40.50.1000">
    <property type="entry name" value="HAD superfamily/HAD-like"/>
    <property type="match status" value="1"/>
</dbReference>
<evidence type="ECO:0000313" key="1">
    <source>
        <dbReference type="EMBL" id="AYA36800.1"/>
    </source>
</evidence>
<name>A0A3B7R0D1_9BACT</name>
<gene>
    <name evidence="1" type="ORF">D3Y59_06860</name>
</gene>
<dbReference type="EMBL" id="CP032317">
    <property type="protein sequence ID" value="AYA36800.1"/>
    <property type="molecule type" value="Genomic_DNA"/>
</dbReference>
<dbReference type="SFLD" id="SFLDS00003">
    <property type="entry name" value="Haloacid_Dehalogenase"/>
    <property type="match status" value="1"/>
</dbReference>
<dbReference type="InterPro" id="IPR000150">
    <property type="entry name" value="Cof"/>
</dbReference>
<dbReference type="PROSITE" id="PS01228">
    <property type="entry name" value="COF_1"/>
    <property type="match status" value="1"/>
</dbReference>
<dbReference type="CDD" id="cd07518">
    <property type="entry name" value="HAD_YbiV-Like"/>
    <property type="match status" value="1"/>
</dbReference>
<dbReference type="NCBIfam" id="TIGR00099">
    <property type="entry name" value="Cof-subfamily"/>
    <property type="match status" value="1"/>
</dbReference>
<dbReference type="Gene3D" id="3.30.1240.10">
    <property type="match status" value="1"/>
</dbReference>
<dbReference type="GO" id="GO:0005829">
    <property type="term" value="C:cytosol"/>
    <property type="evidence" value="ECO:0007669"/>
    <property type="project" value="TreeGrafter"/>
</dbReference>
<dbReference type="RefSeq" id="WP_119444378.1">
    <property type="nucleotide sequence ID" value="NZ_CP032317.1"/>
</dbReference>
<dbReference type="InterPro" id="IPR036412">
    <property type="entry name" value="HAD-like_sf"/>
</dbReference>
<keyword evidence="2" id="KW-1185">Reference proteome</keyword>
<sequence length="270" mass="29794">MSFADIRLIATDVDGTLLNSRHELSPNFYSLFEQLQANNVVFAVASGRQYHNLRSRFARIAEHVVFVAENGSYVVWRGKQLLVQALPLAAVADVLHLARRLPGVQAVLCGKRSAYVDCGTDDFLARIRPFYDAVAVVPDLLQVTHDEFLKIALLDERGAETHLLPHFAHLQGELQVMVSGMHWLDIAHGLASKGRALAALQQQYGIGPAQTMAFGDYLNDLDMMQYAQFSYAMANAHPQVKQAARYLAASNDEFGVAAVLEQVVASLRTT</sequence>
<dbReference type="GO" id="GO:0000287">
    <property type="term" value="F:magnesium ion binding"/>
    <property type="evidence" value="ECO:0007669"/>
    <property type="project" value="TreeGrafter"/>
</dbReference>
<accession>A0A3B7R0D1</accession>
<protein>
    <submittedName>
        <fullName evidence="1">HAD family phosphatase</fullName>
    </submittedName>
</protein>
<dbReference type="OrthoDB" id="9814970at2"/>
<dbReference type="AlphaFoldDB" id="A0A3B7R0D1"/>
<dbReference type="KEGG" id="hyh:D3Y59_06860"/>
<proteinExistence type="predicted"/>
<evidence type="ECO:0000313" key="2">
    <source>
        <dbReference type="Proteomes" id="UP000262802"/>
    </source>
</evidence>
<dbReference type="Pfam" id="PF08282">
    <property type="entry name" value="Hydrolase_3"/>
    <property type="match status" value="1"/>
</dbReference>
<dbReference type="PANTHER" id="PTHR10000">
    <property type="entry name" value="PHOSPHOSERINE PHOSPHATASE"/>
    <property type="match status" value="1"/>
</dbReference>
<dbReference type="SFLD" id="SFLDG01140">
    <property type="entry name" value="C2.B:_Phosphomannomutase_and_P"/>
    <property type="match status" value="1"/>
</dbReference>